<dbReference type="RefSeq" id="WP_162847165.1">
    <property type="nucleotide sequence ID" value="NZ_RBKU01000001.1"/>
</dbReference>
<proteinExistence type="predicted"/>
<name>A0A495J7N6_9SPHI</name>
<protein>
    <submittedName>
        <fullName evidence="1">Uncharacterized protein</fullName>
    </submittedName>
</protein>
<reference evidence="1 2" key="1">
    <citation type="submission" date="2018-10" db="EMBL/GenBank/DDBJ databases">
        <title>Genomic Encyclopedia of Archaeal and Bacterial Type Strains, Phase II (KMG-II): from individual species to whole genera.</title>
        <authorList>
            <person name="Goeker M."/>
        </authorList>
    </citation>
    <scope>NUCLEOTIDE SEQUENCE [LARGE SCALE GENOMIC DNA]</scope>
    <source>
        <strain evidence="1 2">DSM 18602</strain>
    </source>
</reference>
<organism evidence="1 2">
    <name type="scientific">Mucilaginibacter gracilis</name>
    <dbReference type="NCBI Taxonomy" id="423350"/>
    <lineage>
        <taxon>Bacteria</taxon>
        <taxon>Pseudomonadati</taxon>
        <taxon>Bacteroidota</taxon>
        <taxon>Sphingobacteriia</taxon>
        <taxon>Sphingobacteriales</taxon>
        <taxon>Sphingobacteriaceae</taxon>
        <taxon>Mucilaginibacter</taxon>
    </lineage>
</organism>
<comment type="caution">
    <text evidence="1">The sequence shown here is derived from an EMBL/GenBank/DDBJ whole genome shotgun (WGS) entry which is preliminary data.</text>
</comment>
<sequence length="53" mass="6433">MLTIDTLANFDITRWDNVLSQSYERTIIKLIINRERTEYQKRYAEAVNQVDKR</sequence>
<gene>
    <name evidence="1" type="ORF">BDD43_5150</name>
</gene>
<evidence type="ECO:0000313" key="1">
    <source>
        <dbReference type="EMBL" id="RKR84897.1"/>
    </source>
</evidence>
<dbReference type="AlphaFoldDB" id="A0A495J7N6"/>
<keyword evidence="2" id="KW-1185">Reference proteome</keyword>
<dbReference type="Proteomes" id="UP000268007">
    <property type="component" value="Unassembled WGS sequence"/>
</dbReference>
<accession>A0A495J7N6</accession>
<dbReference type="EMBL" id="RBKU01000001">
    <property type="protein sequence ID" value="RKR84897.1"/>
    <property type="molecule type" value="Genomic_DNA"/>
</dbReference>
<evidence type="ECO:0000313" key="2">
    <source>
        <dbReference type="Proteomes" id="UP000268007"/>
    </source>
</evidence>